<dbReference type="GO" id="GO:0005886">
    <property type="term" value="C:plasma membrane"/>
    <property type="evidence" value="ECO:0007669"/>
    <property type="project" value="TreeGrafter"/>
</dbReference>
<dbReference type="Proteomes" id="UP000515156">
    <property type="component" value="Chromosome 8"/>
</dbReference>
<dbReference type="SMART" id="SM00409">
    <property type="entry name" value="IG"/>
    <property type="match status" value="4"/>
</dbReference>
<evidence type="ECO:0000256" key="8">
    <source>
        <dbReference type="ARBA" id="ARBA00023319"/>
    </source>
</evidence>
<keyword evidence="6" id="KW-1015">Disulfide bond</keyword>
<keyword evidence="11" id="KW-0732">Signal</keyword>
<dbReference type="InterPro" id="IPR007110">
    <property type="entry name" value="Ig-like_dom"/>
</dbReference>
<dbReference type="InterPro" id="IPR003598">
    <property type="entry name" value="Ig_sub2"/>
</dbReference>
<dbReference type="AlphaFoldDB" id="A0A6P7YQP6"/>
<dbReference type="InterPro" id="IPR036179">
    <property type="entry name" value="Ig-like_dom_sf"/>
</dbReference>
<dbReference type="Gene3D" id="2.60.40.10">
    <property type="entry name" value="Immunoglobulins"/>
    <property type="match status" value="5"/>
</dbReference>
<protein>
    <submittedName>
        <fullName evidence="14">Basal cell adhesion molecule-like isoform X1</fullName>
    </submittedName>
</protein>
<name>A0A6P7YQP6_9AMPH</name>
<dbReference type="OrthoDB" id="10010939at2759"/>
<dbReference type="Pfam" id="PF08205">
    <property type="entry name" value="C2-set_2"/>
    <property type="match status" value="1"/>
</dbReference>
<keyword evidence="8" id="KW-0393">Immunoglobulin domain</keyword>
<feature type="domain" description="Ig-like" evidence="12">
    <location>
        <begin position="334"/>
        <end position="429"/>
    </location>
</feature>
<dbReference type="RefSeq" id="XP_030067051.1">
    <property type="nucleotide sequence ID" value="XM_030211191.1"/>
</dbReference>
<evidence type="ECO:0000256" key="7">
    <source>
        <dbReference type="ARBA" id="ARBA00023180"/>
    </source>
</evidence>
<keyword evidence="7" id="KW-0325">Glycoprotein</keyword>
<dbReference type="Pfam" id="PF13927">
    <property type="entry name" value="Ig_3"/>
    <property type="match status" value="2"/>
</dbReference>
<keyword evidence="4 10" id="KW-1133">Transmembrane helix</keyword>
<comment type="subcellular location">
    <subcellularLocation>
        <location evidence="1">Membrane</location>
        <topology evidence="1">Single-pass type I membrane protein</topology>
    </subcellularLocation>
</comment>
<dbReference type="GO" id="GO:0005055">
    <property type="term" value="F:laminin receptor activity"/>
    <property type="evidence" value="ECO:0007669"/>
    <property type="project" value="TreeGrafter"/>
</dbReference>
<feature type="chain" id="PRO_5027724257" evidence="11">
    <location>
        <begin position="26"/>
        <end position="620"/>
    </location>
</feature>
<reference evidence="14" key="1">
    <citation type="submission" date="2025-08" db="UniProtKB">
        <authorList>
            <consortium name="RefSeq"/>
        </authorList>
    </citation>
    <scope>IDENTIFICATION</scope>
</reference>
<evidence type="ECO:0000256" key="6">
    <source>
        <dbReference type="ARBA" id="ARBA00023157"/>
    </source>
</evidence>
<organism evidence="13 14">
    <name type="scientific">Microcaecilia unicolor</name>
    <dbReference type="NCBI Taxonomy" id="1415580"/>
    <lineage>
        <taxon>Eukaryota</taxon>
        <taxon>Metazoa</taxon>
        <taxon>Chordata</taxon>
        <taxon>Craniata</taxon>
        <taxon>Vertebrata</taxon>
        <taxon>Euteleostomi</taxon>
        <taxon>Amphibia</taxon>
        <taxon>Gymnophiona</taxon>
        <taxon>Siphonopidae</taxon>
        <taxon>Microcaecilia</taxon>
    </lineage>
</organism>
<dbReference type="FunCoup" id="A0A6P7YQP6">
    <property type="interactions" value="430"/>
</dbReference>
<proteinExistence type="predicted"/>
<evidence type="ECO:0000256" key="9">
    <source>
        <dbReference type="SAM" id="MobiDB-lite"/>
    </source>
</evidence>
<evidence type="ECO:0000256" key="3">
    <source>
        <dbReference type="ARBA" id="ARBA00022737"/>
    </source>
</evidence>
<dbReference type="GeneID" id="115475459"/>
<dbReference type="InterPro" id="IPR013783">
    <property type="entry name" value="Ig-like_fold"/>
</dbReference>
<dbReference type="SMART" id="SM00408">
    <property type="entry name" value="IGc2"/>
    <property type="match status" value="3"/>
</dbReference>
<sequence length="620" mass="68412">MAGTSGPDLRWILLLPPLCFTVCFAEVVVSVPEVVEAELWKNVLIPCTHMITEGPADYSVQWFIADKNGERRRIAYRDEFSTSIDRNTEYTERVSVDQDFSLRITGVEVTDERVFYCQVMAGEAGNGEGMTNLKVYAPPELQEVKKNAGTLSVTESSASEIGTCVGKNGNPAPTITWYKNGKVLPATTERNDDIYLVSRTVKEASGLHSVSSTLYLRPTKQDKDSKFYCRLQYLMPQGKTESVDSEKFSLKLHYYTENVNFELLSPLLIKEGDNVTLRCQADGYPPPTYDFYKVTDNTNEEIESNLEGLLVLEHVTKESSGTYQCQTLDFDSPPEILLTKNVDIFVNYLEPLILEPSKEVRVPLEGDLEMSCSGHGSKPMELKWKKGEKLLSSSSTLSLKSLTYHSAGPYTCEASVPEVPGLHRSQSVHVIVQGKPKIEEKPYKRHVSTEGEKVTLTCLVFGHPNPEIFWSVPEVQHSMNHSGNVIISTVTVEVTQKLIQSGVSCSASNSHGTTQHSFHLSIVPSTAAPSLSPAVNQQQGGSSTAVIAVIVCVVVLLLLVGLFYFLQKKGKLHCGKSEKKSLTHKEANTNEIVDEMKTDKQHEHRGLLASGGGGHSGDQC</sequence>
<dbReference type="InterPro" id="IPR013106">
    <property type="entry name" value="Ig_V-set"/>
</dbReference>
<accession>A0A6P7YQP6</accession>
<evidence type="ECO:0000256" key="5">
    <source>
        <dbReference type="ARBA" id="ARBA00023136"/>
    </source>
</evidence>
<evidence type="ECO:0000256" key="2">
    <source>
        <dbReference type="ARBA" id="ARBA00022692"/>
    </source>
</evidence>
<keyword evidence="13" id="KW-1185">Reference proteome</keyword>
<feature type="domain" description="Ig-like" evidence="12">
    <location>
        <begin position="139"/>
        <end position="249"/>
    </location>
</feature>
<dbReference type="PANTHER" id="PTHR11973">
    <property type="entry name" value="CELL SURFACE GLYCOPROTEIN MUC18-RELATED"/>
    <property type="match status" value="1"/>
</dbReference>
<dbReference type="CDD" id="cd00096">
    <property type="entry name" value="Ig"/>
    <property type="match status" value="1"/>
</dbReference>
<feature type="compositionally biased region" description="Gly residues" evidence="9">
    <location>
        <begin position="609"/>
        <end position="620"/>
    </location>
</feature>
<dbReference type="Pfam" id="PF07686">
    <property type="entry name" value="V-set"/>
    <property type="match status" value="1"/>
</dbReference>
<evidence type="ECO:0000256" key="1">
    <source>
        <dbReference type="ARBA" id="ARBA00004479"/>
    </source>
</evidence>
<keyword evidence="5 10" id="KW-0472">Membrane</keyword>
<feature type="signal peptide" evidence="11">
    <location>
        <begin position="1"/>
        <end position="25"/>
    </location>
</feature>
<evidence type="ECO:0000259" key="12">
    <source>
        <dbReference type="PROSITE" id="PS50835"/>
    </source>
</evidence>
<gene>
    <name evidence="14" type="primary">LOC115475459</name>
</gene>
<feature type="compositionally biased region" description="Basic and acidic residues" evidence="9">
    <location>
        <begin position="597"/>
        <end position="606"/>
    </location>
</feature>
<feature type="domain" description="Ig-like" evidence="12">
    <location>
        <begin position="257"/>
        <end position="326"/>
    </location>
</feature>
<dbReference type="PROSITE" id="PS50835">
    <property type="entry name" value="IG_LIKE"/>
    <property type="match status" value="4"/>
</dbReference>
<evidence type="ECO:0000256" key="10">
    <source>
        <dbReference type="SAM" id="Phobius"/>
    </source>
</evidence>
<evidence type="ECO:0000256" key="4">
    <source>
        <dbReference type="ARBA" id="ARBA00022989"/>
    </source>
</evidence>
<keyword evidence="3" id="KW-0677">Repeat</keyword>
<dbReference type="PANTHER" id="PTHR11973:SF17">
    <property type="entry name" value="BASAL CELL ADHESION MOLECULE"/>
    <property type="match status" value="1"/>
</dbReference>
<feature type="transmembrane region" description="Helical" evidence="10">
    <location>
        <begin position="545"/>
        <end position="566"/>
    </location>
</feature>
<dbReference type="SUPFAM" id="SSF48726">
    <property type="entry name" value="Immunoglobulin"/>
    <property type="match status" value="5"/>
</dbReference>
<feature type="region of interest" description="Disordered" evidence="9">
    <location>
        <begin position="597"/>
        <end position="620"/>
    </location>
</feature>
<dbReference type="KEGG" id="muo:115475459"/>
<dbReference type="InterPro" id="IPR003599">
    <property type="entry name" value="Ig_sub"/>
</dbReference>
<keyword evidence="2 10" id="KW-0812">Transmembrane</keyword>
<evidence type="ECO:0000313" key="13">
    <source>
        <dbReference type="Proteomes" id="UP000515156"/>
    </source>
</evidence>
<dbReference type="Pfam" id="PF13895">
    <property type="entry name" value="Ig_2"/>
    <property type="match status" value="1"/>
</dbReference>
<feature type="domain" description="Ig-like" evidence="12">
    <location>
        <begin position="436"/>
        <end position="521"/>
    </location>
</feature>
<evidence type="ECO:0000256" key="11">
    <source>
        <dbReference type="SAM" id="SignalP"/>
    </source>
</evidence>
<dbReference type="InterPro" id="IPR013162">
    <property type="entry name" value="CD80_C2-set"/>
</dbReference>
<dbReference type="InterPro" id="IPR051116">
    <property type="entry name" value="Surface_Rcpt/Adhesion_Mol"/>
</dbReference>
<dbReference type="InParanoid" id="A0A6P7YQP6"/>
<evidence type="ECO:0000313" key="14">
    <source>
        <dbReference type="RefSeq" id="XP_030067051.1"/>
    </source>
</evidence>